<feature type="repeat" description="WD" evidence="9">
    <location>
        <begin position="313"/>
        <end position="354"/>
    </location>
</feature>
<dbReference type="AlphaFoldDB" id="A0AAD9QRZ5"/>
<evidence type="ECO:0000313" key="12">
    <source>
        <dbReference type="EMBL" id="KAK2566050.1"/>
    </source>
</evidence>
<dbReference type="PROSITE" id="PS00678">
    <property type="entry name" value="WD_REPEATS_1"/>
    <property type="match status" value="1"/>
</dbReference>
<sequence length="563" mass="64064">MVPRDCADKNKQGDHKSGSGYTCAAKGVNHEGCLVVLKTGCVIDEAELGRISKKPERKEESIDKTVLKKYSRGRRNDFDNLKDKRLQRKLKVYESQHNEAAVQAAKSELLLTDQPGFLEAEGLEKTYHFKQRDIANAVDIASASKYFELKLDKFGPYRLSYTRNGRFLLIGGKKGHLATIDWKSKQLGCEIHVRETVRDVKWLHIETMFAVAQKKSVFIYDSQGVELHCLKKHHEPNRLEFLPYHFLLASVGKHGFLVYQDISTGREVADLFTRLGRCDCMAQNPHNAIINLGHHNGTVTMWAPSMKDPLVKMLCHRGPVRAIAVDNKGLYMATAGLDGQMKIWDVRTYKQLQSYYTPSPASCLSISQRGLLAAGHGPLVEVWRDAFTEKQKKPYMKHWFPSCSVDAMQFCPFEDVLGVGHSKGFGSLLIPGAGEPNFDALEANPYQAKKQRQEFEVKALLEKIQPELISLNPMDIVHVTTMPKKDDDDDEVKEKFQPRNKAKGRGSSRKLYLRKKGVEEQRKMEGIKELIKEKQKEKRESEINEHRGIKTVSALDRFQPRKK</sequence>
<dbReference type="InterPro" id="IPR015943">
    <property type="entry name" value="WD40/YVTN_repeat-like_dom_sf"/>
</dbReference>
<comment type="subcellular location">
    <subcellularLocation>
        <location evidence="1">Nucleus</location>
        <location evidence="1">Nucleolus</location>
    </subcellularLocation>
</comment>
<dbReference type="GO" id="GO:0032040">
    <property type="term" value="C:small-subunit processome"/>
    <property type="evidence" value="ECO:0007669"/>
    <property type="project" value="TreeGrafter"/>
</dbReference>
<feature type="region of interest" description="Disordered" evidence="10">
    <location>
        <begin position="532"/>
        <end position="563"/>
    </location>
</feature>
<feature type="domain" description="BING4 C-terminal" evidence="11">
    <location>
        <begin position="394"/>
        <end position="473"/>
    </location>
</feature>
<dbReference type="InterPro" id="IPR012952">
    <property type="entry name" value="BING4_C_dom"/>
</dbReference>
<dbReference type="Pfam" id="PF00400">
    <property type="entry name" value="WD40"/>
    <property type="match status" value="1"/>
</dbReference>
<dbReference type="InterPro" id="IPR040315">
    <property type="entry name" value="WDR46/Utp7"/>
</dbReference>
<proteinExistence type="predicted"/>
<dbReference type="SMART" id="SM01033">
    <property type="entry name" value="BING4CT"/>
    <property type="match status" value="1"/>
</dbReference>
<organism evidence="12 13">
    <name type="scientific">Acropora cervicornis</name>
    <name type="common">Staghorn coral</name>
    <dbReference type="NCBI Taxonomy" id="6130"/>
    <lineage>
        <taxon>Eukaryota</taxon>
        <taxon>Metazoa</taxon>
        <taxon>Cnidaria</taxon>
        <taxon>Anthozoa</taxon>
        <taxon>Hexacorallia</taxon>
        <taxon>Scleractinia</taxon>
        <taxon>Astrocoeniina</taxon>
        <taxon>Acroporidae</taxon>
        <taxon>Acropora</taxon>
    </lineage>
</organism>
<reference evidence="12" key="2">
    <citation type="journal article" date="2023" name="Science">
        <title>Genomic signatures of disease resistance in endangered staghorn corals.</title>
        <authorList>
            <person name="Vollmer S.V."/>
            <person name="Selwyn J.D."/>
            <person name="Despard B.A."/>
            <person name="Roesel C.L."/>
        </authorList>
    </citation>
    <scope>NUCLEOTIDE SEQUENCE</scope>
    <source>
        <strain evidence="12">K2</strain>
    </source>
</reference>
<keyword evidence="2" id="KW-0597">Phosphoprotein</keyword>
<comment type="subunit">
    <text evidence="7">Part of the small subunit (SSU) processome, composed of more than 70 proteins and the RNA chaperone small nucleolar RNA (snoRNA) U3. Interacts with DDX21, NCL, NOP2 and EBNA1BP2.</text>
</comment>
<dbReference type="Proteomes" id="UP001249851">
    <property type="component" value="Unassembled WGS sequence"/>
</dbReference>
<protein>
    <recommendedName>
        <fullName evidence="8">WD repeat-containing protein 46</fullName>
    </recommendedName>
</protein>
<feature type="compositionally biased region" description="Basic residues" evidence="10">
    <location>
        <begin position="498"/>
        <end position="515"/>
    </location>
</feature>
<keyword evidence="5" id="KW-0539">Nucleus</keyword>
<evidence type="ECO:0000256" key="3">
    <source>
        <dbReference type="ARBA" id="ARBA00022574"/>
    </source>
</evidence>
<comment type="caution">
    <text evidence="12">The sequence shown here is derived from an EMBL/GenBank/DDBJ whole genome shotgun (WGS) entry which is preliminary data.</text>
</comment>
<dbReference type="PANTHER" id="PTHR14085">
    <property type="entry name" value="WD-REPEAT PROTEIN BING4"/>
    <property type="match status" value="1"/>
</dbReference>
<keyword evidence="4" id="KW-0677">Repeat</keyword>
<keyword evidence="3 9" id="KW-0853">WD repeat</keyword>
<dbReference type="GO" id="GO:0030686">
    <property type="term" value="C:90S preribosome"/>
    <property type="evidence" value="ECO:0007669"/>
    <property type="project" value="TreeGrafter"/>
</dbReference>
<feature type="region of interest" description="Disordered" evidence="10">
    <location>
        <begin position="1"/>
        <end position="20"/>
    </location>
</feature>
<dbReference type="FunFam" id="2.130.10.10:FF:000128">
    <property type="entry name" value="WD repeat domain 46"/>
    <property type="match status" value="1"/>
</dbReference>
<dbReference type="EMBL" id="JARQWQ010000018">
    <property type="protein sequence ID" value="KAK2566050.1"/>
    <property type="molecule type" value="Genomic_DNA"/>
</dbReference>
<dbReference type="PROSITE" id="PS50294">
    <property type="entry name" value="WD_REPEATS_REGION"/>
    <property type="match status" value="1"/>
</dbReference>
<evidence type="ECO:0000256" key="1">
    <source>
        <dbReference type="ARBA" id="ARBA00004604"/>
    </source>
</evidence>
<keyword evidence="13" id="KW-1185">Reference proteome</keyword>
<dbReference type="PROSITE" id="PS50082">
    <property type="entry name" value="WD_REPEATS_2"/>
    <property type="match status" value="1"/>
</dbReference>
<dbReference type="Gene3D" id="2.130.10.10">
    <property type="entry name" value="YVTN repeat-like/Quinoprotein amine dehydrogenase"/>
    <property type="match status" value="1"/>
</dbReference>
<dbReference type="Pfam" id="PF08149">
    <property type="entry name" value="BING4CT"/>
    <property type="match status" value="1"/>
</dbReference>
<evidence type="ECO:0000256" key="5">
    <source>
        <dbReference type="ARBA" id="ARBA00023242"/>
    </source>
</evidence>
<feature type="region of interest" description="Disordered" evidence="10">
    <location>
        <begin position="482"/>
        <end position="519"/>
    </location>
</feature>
<evidence type="ECO:0000256" key="4">
    <source>
        <dbReference type="ARBA" id="ARBA00022737"/>
    </source>
</evidence>
<evidence type="ECO:0000256" key="9">
    <source>
        <dbReference type="PROSITE-ProRule" id="PRU00221"/>
    </source>
</evidence>
<evidence type="ECO:0000256" key="7">
    <source>
        <dbReference type="ARBA" id="ARBA00064570"/>
    </source>
</evidence>
<evidence type="ECO:0000256" key="2">
    <source>
        <dbReference type="ARBA" id="ARBA00022553"/>
    </source>
</evidence>
<comment type="function">
    <text evidence="6">Scaffold component of the nucleolar structure. Required for localization of DDX21 and NCL to the granular compartment of the nucleolus. Part of the small subunit (SSU) processome, first precursor of the small eukaryotic ribosomal subunit. During the assembly of the SSU processome in the nucleolus, many ribosome biogenesis factors, an RNA chaperone and ribosomal proteins associate with the nascent pre-rRNA and work in concert to generate RNA folding, modifications, rearrangements and cleavage as well as targeted degradation of pre-ribosomal RNA by the RNA exosome.</text>
</comment>
<evidence type="ECO:0000313" key="13">
    <source>
        <dbReference type="Proteomes" id="UP001249851"/>
    </source>
</evidence>
<dbReference type="SUPFAM" id="SSF50978">
    <property type="entry name" value="WD40 repeat-like"/>
    <property type="match status" value="1"/>
</dbReference>
<evidence type="ECO:0000259" key="11">
    <source>
        <dbReference type="SMART" id="SM01033"/>
    </source>
</evidence>
<dbReference type="InterPro" id="IPR001680">
    <property type="entry name" value="WD40_rpt"/>
</dbReference>
<evidence type="ECO:0000256" key="8">
    <source>
        <dbReference type="ARBA" id="ARBA00070552"/>
    </source>
</evidence>
<gene>
    <name evidence="12" type="ORF">P5673_010377</name>
</gene>
<evidence type="ECO:0000256" key="6">
    <source>
        <dbReference type="ARBA" id="ARBA00059061"/>
    </source>
</evidence>
<feature type="compositionally biased region" description="Basic and acidic residues" evidence="10">
    <location>
        <begin position="532"/>
        <end position="548"/>
    </location>
</feature>
<dbReference type="InterPro" id="IPR019775">
    <property type="entry name" value="WD40_repeat_CS"/>
</dbReference>
<name>A0AAD9QRZ5_ACRCE</name>
<accession>A0AAD9QRZ5</accession>
<feature type="compositionally biased region" description="Basic and acidic residues" evidence="10">
    <location>
        <begin position="1"/>
        <end position="17"/>
    </location>
</feature>
<dbReference type="InterPro" id="IPR036322">
    <property type="entry name" value="WD40_repeat_dom_sf"/>
</dbReference>
<dbReference type="PANTHER" id="PTHR14085:SF3">
    <property type="entry name" value="WD REPEAT-CONTAINING PROTEIN 46"/>
    <property type="match status" value="1"/>
</dbReference>
<evidence type="ECO:0000256" key="10">
    <source>
        <dbReference type="SAM" id="MobiDB-lite"/>
    </source>
</evidence>
<dbReference type="SMART" id="SM00320">
    <property type="entry name" value="WD40"/>
    <property type="match status" value="5"/>
</dbReference>
<reference evidence="12" key="1">
    <citation type="journal article" date="2023" name="G3 (Bethesda)">
        <title>Whole genome assembly and annotation of the endangered Caribbean coral Acropora cervicornis.</title>
        <authorList>
            <person name="Selwyn J.D."/>
            <person name="Vollmer S.V."/>
        </authorList>
    </citation>
    <scope>NUCLEOTIDE SEQUENCE</scope>
    <source>
        <strain evidence="12">K2</strain>
    </source>
</reference>
<dbReference type="GO" id="GO:0000462">
    <property type="term" value="P:maturation of SSU-rRNA from tricistronic rRNA transcript (SSU-rRNA, 5.8S rRNA, LSU-rRNA)"/>
    <property type="evidence" value="ECO:0007669"/>
    <property type="project" value="TreeGrafter"/>
</dbReference>